<name>A0A9D1SUU6_9FIRM</name>
<dbReference type="Proteomes" id="UP000824130">
    <property type="component" value="Unassembled WGS sequence"/>
</dbReference>
<dbReference type="Gene3D" id="2.60.120.10">
    <property type="entry name" value="Jelly Rolls"/>
    <property type="match status" value="1"/>
</dbReference>
<sequence length="219" mass="23573">MKRLICAKDVEALAQQSQKVMYIDADTLITPSARDAASAAGIEFRTGDPQGECCATETSQGTHACQPAANGGIDSEVIYNALKKLMDKGMLGSVMSSIGQDVPYVSEGDGSGMLKLVRSSTAKWEPLDTGNPADKVFYNELIGADDGSVMNAGFMTIEKCNFPWDVACQEIYYVVEGTLTVEKDGRVFTANPGDCLFFRNGAKLTFGSPDYVKVFYATH</sequence>
<accession>A0A9D1SUU6</accession>
<reference evidence="1" key="2">
    <citation type="journal article" date="2021" name="PeerJ">
        <title>Extensive microbial diversity within the chicken gut microbiome revealed by metagenomics and culture.</title>
        <authorList>
            <person name="Gilroy R."/>
            <person name="Ravi A."/>
            <person name="Getino M."/>
            <person name="Pursley I."/>
            <person name="Horton D.L."/>
            <person name="Alikhan N.F."/>
            <person name="Baker D."/>
            <person name="Gharbi K."/>
            <person name="Hall N."/>
            <person name="Watson M."/>
            <person name="Adriaenssens E.M."/>
            <person name="Foster-Nyarko E."/>
            <person name="Jarju S."/>
            <person name="Secka A."/>
            <person name="Antonio M."/>
            <person name="Oren A."/>
            <person name="Chaudhuri R.R."/>
            <person name="La Ragione R."/>
            <person name="Hildebrand F."/>
            <person name="Pallen M.J."/>
        </authorList>
    </citation>
    <scope>NUCLEOTIDE SEQUENCE</scope>
    <source>
        <strain evidence="1">ChiSjej4B22-8349</strain>
    </source>
</reference>
<protein>
    <submittedName>
        <fullName evidence="1">DUF861 domain-containing protein</fullName>
    </submittedName>
</protein>
<dbReference type="CDD" id="cd02228">
    <property type="entry name" value="cupin_EutQ"/>
    <property type="match status" value="1"/>
</dbReference>
<dbReference type="InterPro" id="IPR014710">
    <property type="entry name" value="RmlC-like_jellyroll"/>
</dbReference>
<gene>
    <name evidence="1" type="ORF">IAD25_07665</name>
</gene>
<dbReference type="PANTHER" id="PTHR36169:SF1">
    <property type="entry name" value="ACETATE KINASE EUTQ"/>
    <property type="match status" value="1"/>
</dbReference>
<reference evidence="1" key="1">
    <citation type="submission" date="2020-10" db="EMBL/GenBank/DDBJ databases">
        <authorList>
            <person name="Gilroy R."/>
        </authorList>
    </citation>
    <scope>NUCLEOTIDE SEQUENCE</scope>
    <source>
        <strain evidence="1">ChiSjej4B22-8349</strain>
    </source>
</reference>
<evidence type="ECO:0000313" key="2">
    <source>
        <dbReference type="Proteomes" id="UP000824130"/>
    </source>
</evidence>
<organism evidence="1 2">
    <name type="scientific">Candidatus Allocopromorpha excrementipullorum</name>
    <dbReference type="NCBI Taxonomy" id="2840743"/>
    <lineage>
        <taxon>Bacteria</taxon>
        <taxon>Bacillati</taxon>
        <taxon>Bacillota</taxon>
        <taxon>Clostridia</taxon>
        <taxon>Eubacteriales</taxon>
        <taxon>Eubacteriaceae</taxon>
        <taxon>Eubacteriaceae incertae sedis</taxon>
        <taxon>Candidatus Allocopromorpha</taxon>
    </lineage>
</organism>
<comment type="caution">
    <text evidence="1">The sequence shown here is derived from an EMBL/GenBank/DDBJ whole genome shotgun (WGS) entry which is preliminary data.</text>
</comment>
<evidence type="ECO:0000313" key="1">
    <source>
        <dbReference type="EMBL" id="HIU96563.1"/>
    </source>
</evidence>
<proteinExistence type="predicted"/>
<dbReference type="PANTHER" id="PTHR36169">
    <property type="entry name" value="ETHANOLAMINE UTILIZATION PROTEIN EUTQ"/>
    <property type="match status" value="1"/>
</dbReference>
<dbReference type="Pfam" id="PF06249">
    <property type="entry name" value="EutQ"/>
    <property type="match status" value="1"/>
</dbReference>
<dbReference type="EMBL" id="DVOB01000162">
    <property type="protein sequence ID" value="HIU96563.1"/>
    <property type="molecule type" value="Genomic_DNA"/>
</dbReference>
<dbReference type="InterPro" id="IPR011051">
    <property type="entry name" value="RmlC_Cupin_sf"/>
</dbReference>
<dbReference type="InterPro" id="IPR010424">
    <property type="entry name" value="EutQ"/>
</dbReference>
<dbReference type="SUPFAM" id="SSF51182">
    <property type="entry name" value="RmlC-like cupins"/>
    <property type="match status" value="1"/>
</dbReference>
<dbReference type="AlphaFoldDB" id="A0A9D1SUU6"/>